<gene>
    <name evidence="1" type="ORF">DPEC_G00338370</name>
</gene>
<reference evidence="1" key="1">
    <citation type="submission" date="2021-05" db="EMBL/GenBank/DDBJ databases">
        <authorList>
            <person name="Pan Q."/>
            <person name="Jouanno E."/>
            <person name="Zahm M."/>
            <person name="Klopp C."/>
            <person name="Cabau C."/>
            <person name="Louis A."/>
            <person name="Berthelot C."/>
            <person name="Parey E."/>
            <person name="Roest Crollius H."/>
            <person name="Montfort J."/>
            <person name="Robinson-Rechavi M."/>
            <person name="Bouchez O."/>
            <person name="Lampietro C."/>
            <person name="Lopez Roques C."/>
            <person name="Donnadieu C."/>
            <person name="Postlethwait J."/>
            <person name="Bobe J."/>
            <person name="Dillon D."/>
            <person name="Chandos A."/>
            <person name="von Hippel F."/>
            <person name="Guiguen Y."/>
        </authorList>
    </citation>
    <scope>NUCLEOTIDE SEQUENCE</scope>
    <source>
        <strain evidence="1">YG-Jan2019</strain>
    </source>
</reference>
<keyword evidence="2" id="KW-1185">Reference proteome</keyword>
<dbReference type="EMBL" id="CM055761">
    <property type="protein sequence ID" value="KAJ7986287.1"/>
    <property type="molecule type" value="Genomic_DNA"/>
</dbReference>
<name>A0ACC2F4J6_DALPE</name>
<organism evidence="1 2">
    <name type="scientific">Dallia pectoralis</name>
    <name type="common">Alaska blackfish</name>
    <dbReference type="NCBI Taxonomy" id="75939"/>
    <lineage>
        <taxon>Eukaryota</taxon>
        <taxon>Metazoa</taxon>
        <taxon>Chordata</taxon>
        <taxon>Craniata</taxon>
        <taxon>Vertebrata</taxon>
        <taxon>Euteleostomi</taxon>
        <taxon>Actinopterygii</taxon>
        <taxon>Neopterygii</taxon>
        <taxon>Teleostei</taxon>
        <taxon>Protacanthopterygii</taxon>
        <taxon>Esociformes</taxon>
        <taxon>Umbridae</taxon>
        <taxon>Dallia</taxon>
    </lineage>
</organism>
<sequence>MIEKNEAGESARRGGETGFLTYHVACSYLLFLLFSGVCTRLVSPSLFPTSLPRNFTPTPNLTGRERKVVSGCGGKRKGEDRRGEMVRRQLRVCWPRD</sequence>
<evidence type="ECO:0000313" key="1">
    <source>
        <dbReference type="EMBL" id="KAJ7986287.1"/>
    </source>
</evidence>
<comment type="caution">
    <text evidence="1">The sequence shown here is derived from an EMBL/GenBank/DDBJ whole genome shotgun (WGS) entry which is preliminary data.</text>
</comment>
<dbReference type="Proteomes" id="UP001157502">
    <property type="component" value="Chromosome 34"/>
</dbReference>
<accession>A0ACC2F4J6</accession>
<protein>
    <submittedName>
        <fullName evidence="1">Uncharacterized protein</fullName>
    </submittedName>
</protein>
<proteinExistence type="predicted"/>
<evidence type="ECO:0000313" key="2">
    <source>
        <dbReference type="Proteomes" id="UP001157502"/>
    </source>
</evidence>